<evidence type="ECO:0000256" key="7">
    <source>
        <dbReference type="SAM" id="Phobius"/>
    </source>
</evidence>
<feature type="domain" description="Amino acid transporter transmembrane" evidence="8">
    <location>
        <begin position="57"/>
        <end position="442"/>
    </location>
</feature>
<feature type="transmembrane region" description="Helical" evidence="7">
    <location>
        <begin position="318"/>
        <end position="339"/>
    </location>
</feature>
<accession>A0AAE0L3M6</accession>
<proteinExistence type="predicted"/>
<evidence type="ECO:0000259" key="8">
    <source>
        <dbReference type="Pfam" id="PF01490"/>
    </source>
</evidence>
<feature type="transmembrane region" description="Helical" evidence="7">
    <location>
        <begin position="130"/>
        <end position="156"/>
    </location>
</feature>
<evidence type="ECO:0000256" key="4">
    <source>
        <dbReference type="ARBA" id="ARBA00022989"/>
    </source>
</evidence>
<feature type="transmembrane region" description="Helical" evidence="7">
    <location>
        <begin position="360"/>
        <end position="381"/>
    </location>
</feature>
<feature type="transmembrane region" description="Helical" evidence="7">
    <location>
        <begin position="195"/>
        <end position="218"/>
    </location>
</feature>
<dbReference type="AlphaFoldDB" id="A0AAE0L3M6"/>
<dbReference type="Pfam" id="PF01490">
    <property type="entry name" value="Aa_trans"/>
    <property type="match status" value="1"/>
</dbReference>
<reference evidence="9 10" key="1">
    <citation type="journal article" date="2015" name="Genome Biol. Evol.">
        <title>Comparative Genomics of a Bacterivorous Green Alga Reveals Evolutionary Causalities and Consequences of Phago-Mixotrophic Mode of Nutrition.</title>
        <authorList>
            <person name="Burns J.A."/>
            <person name="Paasch A."/>
            <person name="Narechania A."/>
            <person name="Kim E."/>
        </authorList>
    </citation>
    <scope>NUCLEOTIDE SEQUENCE [LARGE SCALE GENOMIC DNA]</scope>
    <source>
        <strain evidence="9 10">PLY_AMNH</strain>
    </source>
</reference>
<evidence type="ECO:0000256" key="1">
    <source>
        <dbReference type="ARBA" id="ARBA00004141"/>
    </source>
</evidence>
<feature type="transmembrane region" description="Helical" evidence="7">
    <location>
        <begin position="393"/>
        <end position="411"/>
    </location>
</feature>
<keyword evidence="10" id="KW-1185">Reference proteome</keyword>
<comment type="caution">
    <text evidence="9">The sequence shown here is derived from an EMBL/GenBank/DDBJ whole genome shotgun (WGS) entry which is preliminary data.</text>
</comment>
<protein>
    <recommendedName>
        <fullName evidence="8">Amino acid transporter transmembrane domain-containing protein</fullName>
    </recommendedName>
</protein>
<dbReference type="GO" id="GO:0016020">
    <property type="term" value="C:membrane"/>
    <property type="evidence" value="ECO:0007669"/>
    <property type="project" value="UniProtKB-SubCell"/>
</dbReference>
<keyword evidence="3" id="KW-0029">Amino-acid transport</keyword>
<feature type="transmembrane region" description="Helical" evidence="7">
    <location>
        <begin position="86"/>
        <end position="110"/>
    </location>
</feature>
<dbReference type="Proteomes" id="UP001190700">
    <property type="component" value="Unassembled WGS sequence"/>
</dbReference>
<sequence>MQEDKYAVASRFEGQDSSVDDLTPLNERHEDPAQTDSAASAYALEVQVLAPLLPERRASWQSIAFLLIADIVGTGVLALSGNLRMLGWSAGIGALLLFYPINLYSGLLLARCHMWYPKAATYIDLGHAIWGEWGIVVGVVLYTYFVFVLGIFHLTLTKTAMSVFYASGLCQPVWGLLVTIALLPSLQLQSLHDLGPLAVVSMVTVTLPVLACIASIVFQGRSDIAAESASVGIPSETRWVEAVNGISGIVFAYSGQSIYPNLLAEMKRPEDFPKACYAAGPYMVFVYLASACTGYYYLGADAPFFLVDVLDCDWVRTASGVSLFVHMVISYAITSEVLTRAVQLKLSPHRNNGTGWNARLEWFGISGSIALLAYCLANAVPFFDDFTHLSGSLQMPFICFLLPGGLYWTAAKRRGGLSAMERPAVIGLLVIGAVLLPVGLAGVSVSTWSDWNEFGWPFACYRLPECCPNQVNAEGECTILDSETS</sequence>
<keyword evidence="5 7" id="KW-0472">Membrane</keyword>
<feature type="transmembrane region" description="Helical" evidence="7">
    <location>
        <begin position="163"/>
        <end position="183"/>
    </location>
</feature>
<evidence type="ECO:0000256" key="5">
    <source>
        <dbReference type="ARBA" id="ARBA00023136"/>
    </source>
</evidence>
<name>A0AAE0L3M6_9CHLO</name>
<dbReference type="GO" id="GO:0015179">
    <property type="term" value="F:L-amino acid transmembrane transporter activity"/>
    <property type="evidence" value="ECO:0007669"/>
    <property type="project" value="TreeGrafter"/>
</dbReference>
<evidence type="ECO:0000256" key="6">
    <source>
        <dbReference type="SAM" id="MobiDB-lite"/>
    </source>
</evidence>
<evidence type="ECO:0000256" key="2">
    <source>
        <dbReference type="ARBA" id="ARBA00022692"/>
    </source>
</evidence>
<dbReference type="EMBL" id="LGRX02010301">
    <property type="protein sequence ID" value="KAK3270589.1"/>
    <property type="molecule type" value="Genomic_DNA"/>
</dbReference>
<organism evidence="9 10">
    <name type="scientific">Cymbomonas tetramitiformis</name>
    <dbReference type="NCBI Taxonomy" id="36881"/>
    <lineage>
        <taxon>Eukaryota</taxon>
        <taxon>Viridiplantae</taxon>
        <taxon>Chlorophyta</taxon>
        <taxon>Pyramimonadophyceae</taxon>
        <taxon>Pyramimonadales</taxon>
        <taxon>Pyramimonadaceae</taxon>
        <taxon>Cymbomonas</taxon>
    </lineage>
</organism>
<feature type="transmembrane region" description="Helical" evidence="7">
    <location>
        <begin position="58"/>
        <end position="79"/>
    </location>
</feature>
<keyword evidence="2 7" id="KW-0812">Transmembrane</keyword>
<comment type="subcellular location">
    <subcellularLocation>
        <location evidence="1">Membrane</location>
        <topology evidence="1">Multi-pass membrane protein</topology>
    </subcellularLocation>
</comment>
<dbReference type="Gene3D" id="1.20.1740.10">
    <property type="entry name" value="Amino acid/polyamine transporter I"/>
    <property type="match status" value="1"/>
</dbReference>
<dbReference type="PANTHER" id="PTHR22950">
    <property type="entry name" value="AMINO ACID TRANSPORTER"/>
    <property type="match status" value="1"/>
</dbReference>
<feature type="region of interest" description="Disordered" evidence="6">
    <location>
        <begin position="1"/>
        <end position="31"/>
    </location>
</feature>
<keyword evidence="3" id="KW-0813">Transport</keyword>
<gene>
    <name evidence="9" type="ORF">CYMTET_21018</name>
</gene>
<feature type="transmembrane region" description="Helical" evidence="7">
    <location>
        <begin position="423"/>
        <end position="448"/>
    </location>
</feature>
<keyword evidence="4 7" id="KW-1133">Transmembrane helix</keyword>
<evidence type="ECO:0000313" key="10">
    <source>
        <dbReference type="Proteomes" id="UP001190700"/>
    </source>
</evidence>
<evidence type="ECO:0000256" key="3">
    <source>
        <dbReference type="ARBA" id="ARBA00022970"/>
    </source>
</evidence>
<feature type="transmembrane region" description="Helical" evidence="7">
    <location>
        <begin position="275"/>
        <end position="298"/>
    </location>
</feature>
<dbReference type="InterPro" id="IPR013057">
    <property type="entry name" value="AA_transpt_TM"/>
</dbReference>
<dbReference type="PANTHER" id="PTHR22950:SF461">
    <property type="entry name" value="AMINO ACID TRANSPORTER TRANSMEMBRANE DOMAIN-CONTAINING PROTEIN"/>
    <property type="match status" value="1"/>
</dbReference>
<evidence type="ECO:0000313" key="9">
    <source>
        <dbReference type="EMBL" id="KAK3270589.1"/>
    </source>
</evidence>